<feature type="region of interest" description="Disordered" evidence="7">
    <location>
        <begin position="461"/>
        <end position="492"/>
    </location>
</feature>
<evidence type="ECO:0000256" key="5">
    <source>
        <dbReference type="ARBA" id="ARBA00022989"/>
    </source>
</evidence>
<protein>
    <submittedName>
        <fullName evidence="10">GABA transporter 1</fullName>
    </submittedName>
</protein>
<evidence type="ECO:0000259" key="9">
    <source>
        <dbReference type="Pfam" id="PF01490"/>
    </source>
</evidence>
<feature type="transmembrane region" description="Helical" evidence="8">
    <location>
        <begin position="160"/>
        <end position="177"/>
    </location>
</feature>
<sequence length="660" mass="73575">MERDGGGDSTGIFPLDGENGVIKDVDAAALFVLKSQGSWLHCGYHLTTAIVGPALLSLPYAFAFLGWIGGIICLTFAAFITFYSYTLMSIVLEHYAQFGQRQLRYRDMAHHILGPGWGRYLVGPLQLVVCYGAVIATILLGGQLLKFIYVISRAEGSMQLYQFIVMYGSLTLIMAQMPSFHSLRHINLLSLLLCLAYSAFSAAASIYIGFDKEGQLERDYSISSGEGLNRIFGVFNAISIMATTYGNSIVPEIQATIAPPVRGKMLKGLLLCYSVVVSTYFSVAISGYWAFGNEAKGPILSNFIGADGLPLLPKSFLLITCVFTLVQLIAVTLVYLQPTNIVIERKFADPKKDQFSMRNAIPRLVFRSLSVVVATTLAAMLPFFGDIMALFGAIGCIPLDFILPMVFYNVTFKPSTKSFSFWVNMVIAVTSTVLCAVGTVASIRPIDRKLQYQIQKLTRTTTTVEKQGSNGKEADETPEGEDSLKLRPNPDLLVRKTNTTMEKGSGVYQPPKFAPSSMDEDKMSRQERIARRRDEEILRQARKSAYVRELMNDLEGRPEEVRENLGSDSREVMDAIAKMEDRARREEELFSRAPLTKVEKKKIIKHLKKSRNGLLGLTESFYDEIKTLPLEGDTTEQPTSNYSNTTRFGDEKFKKRKRKH</sequence>
<feature type="transmembrane region" description="Helical" evidence="8">
    <location>
        <begin position="422"/>
        <end position="443"/>
    </location>
</feature>
<feature type="compositionally biased region" description="Polar residues" evidence="7">
    <location>
        <begin position="635"/>
        <end position="647"/>
    </location>
</feature>
<feature type="transmembrane region" description="Helical" evidence="8">
    <location>
        <begin position="364"/>
        <end position="384"/>
    </location>
</feature>
<feature type="transmembrane region" description="Helical" evidence="8">
    <location>
        <begin position="189"/>
        <end position="210"/>
    </location>
</feature>
<dbReference type="Proteomes" id="UP001153555">
    <property type="component" value="Unassembled WGS sequence"/>
</dbReference>
<feature type="transmembrane region" description="Helical" evidence="8">
    <location>
        <begin position="390"/>
        <end position="410"/>
    </location>
</feature>
<proteinExistence type="predicted"/>
<keyword evidence="11" id="KW-1185">Reference proteome</keyword>
<keyword evidence="3 8" id="KW-0812">Transmembrane</keyword>
<dbReference type="GO" id="GO:0006865">
    <property type="term" value="P:amino acid transport"/>
    <property type="evidence" value="ECO:0007669"/>
    <property type="project" value="UniProtKB-KW"/>
</dbReference>
<keyword evidence="6 8" id="KW-0472">Membrane</keyword>
<dbReference type="GO" id="GO:0016020">
    <property type="term" value="C:membrane"/>
    <property type="evidence" value="ECO:0007669"/>
    <property type="project" value="UniProtKB-SubCell"/>
</dbReference>
<feature type="transmembrane region" description="Helical" evidence="8">
    <location>
        <begin position="68"/>
        <end position="96"/>
    </location>
</feature>
<comment type="caution">
    <text evidence="10">The sequence shown here is derived from an EMBL/GenBank/DDBJ whole genome shotgun (WGS) entry which is preliminary data.</text>
</comment>
<comment type="subcellular location">
    <subcellularLocation>
        <location evidence="1">Membrane</location>
    </subcellularLocation>
</comment>
<reference evidence="10" key="1">
    <citation type="submission" date="2019-12" db="EMBL/GenBank/DDBJ databases">
        <authorList>
            <person name="Scholes J."/>
        </authorList>
    </citation>
    <scope>NUCLEOTIDE SEQUENCE</scope>
</reference>
<gene>
    <name evidence="10" type="ORF">SHERM_24824</name>
</gene>
<evidence type="ECO:0000313" key="11">
    <source>
        <dbReference type="Proteomes" id="UP001153555"/>
    </source>
</evidence>
<evidence type="ECO:0000256" key="6">
    <source>
        <dbReference type="ARBA" id="ARBA00023136"/>
    </source>
</evidence>
<feature type="region of interest" description="Disordered" evidence="7">
    <location>
        <begin position="503"/>
        <end position="522"/>
    </location>
</feature>
<dbReference type="Pfam" id="PF01490">
    <property type="entry name" value="Aa_trans"/>
    <property type="match status" value="1"/>
</dbReference>
<feature type="compositionally biased region" description="Polar residues" evidence="7">
    <location>
        <begin position="461"/>
        <end position="470"/>
    </location>
</feature>
<dbReference type="EMBL" id="CACSLK010027773">
    <property type="protein sequence ID" value="CAA0829239.1"/>
    <property type="molecule type" value="Genomic_DNA"/>
</dbReference>
<dbReference type="PANTHER" id="PTHR48017">
    <property type="entry name" value="OS05G0424000 PROTEIN-RELATED"/>
    <property type="match status" value="1"/>
</dbReference>
<name>A0A9N7NEN3_STRHE</name>
<evidence type="ECO:0000256" key="2">
    <source>
        <dbReference type="ARBA" id="ARBA00022448"/>
    </source>
</evidence>
<feature type="transmembrane region" description="Helical" evidence="8">
    <location>
        <begin position="270"/>
        <end position="291"/>
    </location>
</feature>
<evidence type="ECO:0000256" key="7">
    <source>
        <dbReference type="SAM" id="MobiDB-lite"/>
    </source>
</evidence>
<dbReference type="AlphaFoldDB" id="A0A9N7NEN3"/>
<keyword evidence="5 8" id="KW-1133">Transmembrane helix</keyword>
<dbReference type="InterPro" id="IPR013057">
    <property type="entry name" value="AA_transpt_TM"/>
</dbReference>
<evidence type="ECO:0000256" key="8">
    <source>
        <dbReference type="SAM" id="Phobius"/>
    </source>
</evidence>
<feature type="transmembrane region" description="Helical" evidence="8">
    <location>
        <begin position="230"/>
        <end position="250"/>
    </location>
</feature>
<evidence type="ECO:0000256" key="3">
    <source>
        <dbReference type="ARBA" id="ARBA00022692"/>
    </source>
</evidence>
<evidence type="ECO:0000256" key="1">
    <source>
        <dbReference type="ARBA" id="ARBA00004370"/>
    </source>
</evidence>
<feature type="transmembrane region" description="Helical" evidence="8">
    <location>
        <begin position="311"/>
        <end position="336"/>
    </location>
</feature>
<feature type="region of interest" description="Disordered" evidence="7">
    <location>
        <begin position="629"/>
        <end position="660"/>
    </location>
</feature>
<dbReference type="OrthoDB" id="40134at2759"/>
<keyword evidence="4" id="KW-0029">Amino-acid transport</keyword>
<feature type="domain" description="Amino acid transporter transmembrane" evidence="9">
    <location>
        <begin position="36"/>
        <end position="443"/>
    </location>
</feature>
<accession>A0A9N7NEN3</accession>
<keyword evidence="2" id="KW-0813">Transport</keyword>
<evidence type="ECO:0000313" key="10">
    <source>
        <dbReference type="EMBL" id="CAA0829239.1"/>
    </source>
</evidence>
<organism evidence="10 11">
    <name type="scientific">Striga hermonthica</name>
    <name type="common">Purple witchweed</name>
    <name type="synonym">Buchnera hermonthica</name>
    <dbReference type="NCBI Taxonomy" id="68872"/>
    <lineage>
        <taxon>Eukaryota</taxon>
        <taxon>Viridiplantae</taxon>
        <taxon>Streptophyta</taxon>
        <taxon>Embryophyta</taxon>
        <taxon>Tracheophyta</taxon>
        <taxon>Spermatophyta</taxon>
        <taxon>Magnoliopsida</taxon>
        <taxon>eudicotyledons</taxon>
        <taxon>Gunneridae</taxon>
        <taxon>Pentapetalae</taxon>
        <taxon>asterids</taxon>
        <taxon>lamiids</taxon>
        <taxon>Lamiales</taxon>
        <taxon>Orobanchaceae</taxon>
        <taxon>Buchnereae</taxon>
        <taxon>Striga</taxon>
    </lineage>
</organism>
<feature type="transmembrane region" description="Helical" evidence="8">
    <location>
        <begin position="117"/>
        <end position="140"/>
    </location>
</feature>
<evidence type="ECO:0000256" key="4">
    <source>
        <dbReference type="ARBA" id="ARBA00022970"/>
    </source>
</evidence>